<reference evidence="2" key="1">
    <citation type="submission" date="2016-11" db="EMBL/GenBank/DDBJ databases">
        <authorList>
            <person name="Varghese N."/>
            <person name="Submissions S."/>
        </authorList>
    </citation>
    <scope>NUCLEOTIDE SEQUENCE [LARGE SCALE GENOMIC DNA]</scope>
    <source>
        <strain evidence="2">DSM 16990</strain>
    </source>
</reference>
<dbReference type="EMBL" id="FQUQ01000002">
    <property type="protein sequence ID" value="SHF42775.1"/>
    <property type="molecule type" value="Genomic_DNA"/>
</dbReference>
<dbReference type="OrthoDB" id="7340239at2"/>
<dbReference type="AlphaFoldDB" id="A0A1M5BK18"/>
<dbReference type="Proteomes" id="UP000184287">
    <property type="component" value="Unassembled WGS sequence"/>
</dbReference>
<evidence type="ECO:0000313" key="2">
    <source>
        <dbReference type="Proteomes" id="UP000184287"/>
    </source>
</evidence>
<proteinExistence type="predicted"/>
<sequence length="174" mass="19678">MKIRLTAMFVLLLFASCNDEKKSAQAKVNRGVTDSVATVQTRTETPALKVDSSSTKTTGSIETIDSAQMNRARVSRKDSTIWLTAQMRSDHRIFGYERPDTNSKKMFLLSIFTSDVKENPYKCPYGAYYETSEMNGLKLKLRSNGDQFAEISVNNDDGMKGVVYIQKDWIEFTD</sequence>
<dbReference type="PROSITE" id="PS51257">
    <property type="entry name" value="PROKAR_LIPOPROTEIN"/>
    <property type="match status" value="1"/>
</dbReference>
<accession>A0A1M5BK18</accession>
<evidence type="ECO:0008006" key="3">
    <source>
        <dbReference type="Google" id="ProtNLM"/>
    </source>
</evidence>
<protein>
    <recommendedName>
        <fullName evidence="3">Lipoprotein</fullName>
    </recommendedName>
</protein>
<organism evidence="1 2">
    <name type="scientific">Pedobacter caeni</name>
    <dbReference type="NCBI Taxonomy" id="288992"/>
    <lineage>
        <taxon>Bacteria</taxon>
        <taxon>Pseudomonadati</taxon>
        <taxon>Bacteroidota</taxon>
        <taxon>Sphingobacteriia</taxon>
        <taxon>Sphingobacteriales</taxon>
        <taxon>Sphingobacteriaceae</taxon>
        <taxon>Pedobacter</taxon>
    </lineage>
</organism>
<dbReference type="RefSeq" id="WP_143166786.1">
    <property type="nucleotide sequence ID" value="NZ_FQUQ01000002.1"/>
</dbReference>
<name>A0A1M5BK18_9SPHI</name>
<dbReference type="STRING" id="288992.SAMN04488522_1021229"/>
<evidence type="ECO:0000313" key="1">
    <source>
        <dbReference type="EMBL" id="SHF42775.1"/>
    </source>
</evidence>
<keyword evidence="2" id="KW-1185">Reference proteome</keyword>
<gene>
    <name evidence="1" type="ORF">SAMN04488522_1021229</name>
</gene>